<reference evidence="4 5" key="1">
    <citation type="submission" date="2020-04" db="EMBL/GenBank/DDBJ databases">
        <authorList>
            <person name="Wallbank WR R."/>
            <person name="Pardo Diaz C."/>
            <person name="Kozak K."/>
            <person name="Martin S."/>
            <person name="Jiggins C."/>
            <person name="Moest M."/>
            <person name="Warren A I."/>
            <person name="Byers J.R.P. K."/>
            <person name="Montejo-Kovacevich G."/>
            <person name="Yen C E."/>
        </authorList>
    </citation>
    <scope>NUCLEOTIDE SEQUENCE [LARGE SCALE GENOMIC DNA]</scope>
</reference>
<evidence type="ECO:0000256" key="1">
    <source>
        <dbReference type="SAM" id="MobiDB-lite"/>
    </source>
</evidence>
<feature type="region of interest" description="Disordered" evidence="1">
    <location>
        <begin position="174"/>
        <end position="270"/>
    </location>
</feature>
<dbReference type="Proteomes" id="UP000494106">
    <property type="component" value="Unassembled WGS sequence"/>
</dbReference>
<name>A0A8S1B7G8_ARCPL</name>
<dbReference type="AlphaFoldDB" id="A0A8S1B7G8"/>
<dbReference type="Proteomes" id="UP000494256">
    <property type="component" value="Unassembled WGS sequence"/>
</dbReference>
<accession>A0A8S1B7G8</accession>
<dbReference type="EMBL" id="CADEBD010000553">
    <property type="protein sequence ID" value="CAB3257658.1"/>
    <property type="molecule type" value="Genomic_DNA"/>
</dbReference>
<gene>
    <name evidence="2" type="ORF">APLA_LOCUS1391</name>
    <name evidence="3" type="ORF">APLA_LOCUS15976</name>
</gene>
<evidence type="ECO:0000313" key="4">
    <source>
        <dbReference type="Proteomes" id="UP000494106"/>
    </source>
</evidence>
<keyword evidence="4" id="KW-1185">Reference proteome</keyword>
<proteinExistence type="predicted"/>
<dbReference type="OrthoDB" id="7408518at2759"/>
<feature type="compositionally biased region" description="Basic residues" evidence="1">
    <location>
        <begin position="184"/>
        <end position="228"/>
    </location>
</feature>
<protein>
    <submittedName>
        <fullName evidence="3">Uncharacterized protein</fullName>
    </submittedName>
</protein>
<comment type="caution">
    <text evidence="3">The sequence shown here is derived from an EMBL/GenBank/DDBJ whole genome shotgun (WGS) entry which is preliminary data.</text>
</comment>
<evidence type="ECO:0000313" key="3">
    <source>
        <dbReference type="EMBL" id="CAB3257658.1"/>
    </source>
</evidence>
<dbReference type="EMBL" id="CADEBC010000123">
    <property type="protein sequence ID" value="CAB3222965.1"/>
    <property type="molecule type" value="Genomic_DNA"/>
</dbReference>
<organism evidence="3 5">
    <name type="scientific">Arctia plantaginis</name>
    <name type="common">Wood tiger moth</name>
    <name type="synonym">Phalaena plantaginis</name>
    <dbReference type="NCBI Taxonomy" id="874455"/>
    <lineage>
        <taxon>Eukaryota</taxon>
        <taxon>Metazoa</taxon>
        <taxon>Ecdysozoa</taxon>
        <taxon>Arthropoda</taxon>
        <taxon>Hexapoda</taxon>
        <taxon>Insecta</taxon>
        <taxon>Pterygota</taxon>
        <taxon>Neoptera</taxon>
        <taxon>Endopterygota</taxon>
        <taxon>Lepidoptera</taxon>
        <taxon>Glossata</taxon>
        <taxon>Ditrysia</taxon>
        <taxon>Noctuoidea</taxon>
        <taxon>Erebidae</taxon>
        <taxon>Arctiinae</taxon>
        <taxon>Arctia</taxon>
    </lineage>
</organism>
<sequence>MILLLKVIEDIEQFTDNNLEEAVVDSSDSGITKENGVMHDVFQDVRATAWEIKPDPSINTEDVNDKDNEARKTYNLFNSPELQEHLMPQIKEHDESIPGERDVVRDPFQEVRATAWEDQPDSIKNEDVIDAHNEEKKAYYDLFKSRELQENILPQIEVNDKNIPGEREVSSVYLHSETTAVPRPIRKKKIRKTKKKNHKLKPKRLRQGKSKKEMKKQQQKKQHPKRKSNNLARRNNIDQPKPNVSDHNVSSENKNRGKPVDIIVHIKMNE</sequence>
<evidence type="ECO:0000313" key="5">
    <source>
        <dbReference type="Proteomes" id="UP000494256"/>
    </source>
</evidence>
<evidence type="ECO:0000313" key="2">
    <source>
        <dbReference type="EMBL" id="CAB3222965.1"/>
    </source>
</evidence>